<reference evidence="1" key="1">
    <citation type="submission" date="2021-12" db="EMBL/GenBank/DDBJ databases">
        <authorList>
            <person name="Martin H S."/>
        </authorList>
    </citation>
    <scope>NUCLEOTIDE SEQUENCE</scope>
</reference>
<dbReference type="EMBL" id="OV170228">
    <property type="protein sequence ID" value="CAH0729803.1"/>
    <property type="molecule type" value="Genomic_DNA"/>
</dbReference>
<proteinExistence type="predicted"/>
<accession>A0A8J9VTT6</accession>
<feature type="non-terminal residue" evidence="1">
    <location>
        <position position="69"/>
    </location>
</feature>
<name>A0A8J9VTT6_9NEOP</name>
<sequence length="69" mass="7651">MWRIGQAGAVQRDAHSLTHVCLPLFGDASAAPPCVQVVFTLTGLECYKLSTTDYNRHCSELFNFTFCPN</sequence>
<organism evidence="1 2">
    <name type="scientific">Brenthis ino</name>
    <name type="common">lesser marbled fritillary</name>
    <dbReference type="NCBI Taxonomy" id="405034"/>
    <lineage>
        <taxon>Eukaryota</taxon>
        <taxon>Metazoa</taxon>
        <taxon>Ecdysozoa</taxon>
        <taxon>Arthropoda</taxon>
        <taxon>Hexapoda</taxon>
        <taxon>Insecta</taxon>
        <taxon>Pterygota</taxon>
        <taxon>Neoptera</taxon>
        <taxon>Endopterygota</taxon>
        <taxon>Lepidoptera</taxon>
        <taxon>Glossata</taxon>
        <taxon>Ditrysia</taxon>
        <taxon>Papilionoidea</taxon>
        <taxon>Nymphalidae</taxon>
        <taxon>Heliconiinae</taxon>
        <taxon>Argynnini</taxon>
        <taxon>Brenthis</taxon>
    </lineage>
</organism>
<evidence type="ECO:0000313" key="2">
    <source>
        <dbReference type="Proteomes" id="UP000838878"/>
    </source>
</evidence>
<keyword evidence="2" id="KW-1185">Reference proteome</keyword>
<evidence type="ECO:0000313" key="1">
    <source>
        <dbReference type="EMBL" id="CAH0729803.1"/>
    </source>
</evidence>
<protein>
    <submittedName>
        <fullName evidence="1">Uncharacterized protein</fullName>
    </submittedName>
</protein>
<dbReference type="Proteomes" id="UP000838878">
    <property type="component" value="Chromosome 8"/>
</dbReference>
<dbReference type="AlphaFoldDB" id="A0A8J9VTT6"/>
<gene>
    <name evidence="1" type="ORF">BINO364_LOCUS14857</name>
</gene>